<keyword evidence="4" id="KW-0547">Nucleotide-binding</keyword>
<proteinExistence type="predicted"/>
<gene>
    <name evidence="10" type="ORF">MKW94_019914</name>
</gene>
<evidence type="ECO:0000256" key="7">
    <source>
        <dbReference type="ARBA" id="ARBA00023136"/>
    </source>
</evidence>
<accession>A0AA41RVI4</accession>
<dbReference type="AlphaFoldDB" id="A0AA41RVI4"/>
<evidence type="ECO:0000256" key="1">
    <source>
        <dbReference type="ARBA" id="ARBA00004141"/>
    </source>
</evidence>
<feature type="transmembrane region" description="Helical" evidence="8">
    <location>
        <begin position="527"/>
        <end position="548"/>
    </location>
</feature>
<dbReference type="GO" id="GO:0140359">
    <property type="term" value="F:ABC-type transporter activity"/>
    <property type="evidence" value="ECO:0007669"/>
    <property type="project" value="InterPro"/>
</dbReference>
<reference evidence="10" key="1">
    <citation type="submission" date="2022-03" db="EMBL/GenBank/DDBJ databases">
        <title>A functionally conserved STORR gene fusion in Papaver species that diverged 16.8 million years ago.</title>
        <authorList>
            <person name="Catania T."/>
        </authorList>
    </citation>
    <scope>NUCLEOTIDE SEQUENCE</scope>
    <source>
        <strain evidence="10">S-191538</strain>
    </source>
</reference>
<dbReference type="PROSITE" id="PS00211">
    <property type="entry name" value="ABC_TRANSPORTER_1"/>
    <property type="match status" value="1"/>
</dbReference>
<dbReference type="GO" id="GO:0016887">
    <property type="term" value="F:ATP hydrolysis activity"/>
    <property type="evidence" value="ECO:0007669"/>
    <property type="project" value="InterPro"/>
</dbReference>
<dbReference type="Pfam" id="PF00005">
    <property type="entry name" value="ABC_tran"/>
    <property type="match status" value="1"/>
</dbReference>
<dbReference type="Pfam" id="PF01061">
    <property type="entry name" value="ABC2_membrane"/>
    <property type="match status" value="1"/>
</dbReference>
<dbReference type="PROSITE" id="PS50893">
    <property type="entry name" value="ABC_TRANSPORTER_2"/>
    <property type="match status" value="1"/>
</dbReference>
<comment type="caution">
    <text evidence="10">The sequence shown here is derived from an EMBL/GenBank/DDBJ whole genome shotgun (WGS) entry which is preliminary data.</text>
</comment>
<keyword evidence="11" id="KW-1185">Reference proteome</keyword>
<evidence type="ECO:0000256" key="4">
    <source>
        <dbReference type="ARBA" id="ARBA00022741"/>
    </source>
</evidence>
<keyword evidence="5" id="KW-0067">ATP-binding</keyword>
<keyword evidence="2" id="KW-0813">Transport</keyword>
<organism evidence="10 11">
    <name type="scientific">Papaver nudicaule</name>
    <name type="common">Iceland poppy</name>
    <dbReference type="NCBI Taxonomy" id="74823"/>
    <lineage>
        <taxon>Eukaryota</taxon>
        <taxon>Viridiplantae</taxon>
        <taxon>Streptophyta</taxon>
        <taxon>Embryophyta</taxon>
        <taxon>Tracheophyta</taxon>
        <taxon>Spermatophyta</taxon>
        <taxon>Magnoliopsida</taxon>
        <taxon>Ranunculales</taxon>
        <taxon>Papaveraceae</taxon>
        <taxon>Papaveroideae</taxon>
        <taxon>Papaver</taxon>
    </lineage>
</organism>
<feature type="transmembrane region" description="Helical" evidence="8">
    <location>
        <begin position="555"/>
        <end position="577"/>
    </location>
</feature>
<dbReference type="PANTHER" id="PTHR48041">
    <property type="entry name" value="ABC TRANSPORTER G FAMILY MEMBER 28"/>
    <property type="match status" value="1"/>
</dbReference>
<evidence type="ECO:0000256" key="5">
    <source>
        <dbReference type="ARBA" id="ARBA00022840"/>
    </source>
</evidence>
<name>A0AA41RVI4_PAPNU</name>
<dbReference type="InterPro" id="IPR027417">
    <property type="entry name" value="P-loop_NTPase"/>
</dbReference>
<dbReference type="SUPFAM" id="SSF52540">
    <property type="entry name" value="P-loop containing nucleoside triphosphate hydrolases"/>
    <property type="match status" value="1"/>
</dbReference>
<dbReference type="CDD" id="cd03213">
    <property type="entry name" value="ABCG_EPDR"/>
    <property type="match status" value="1"/>
</dbReference>
<evidence type="ECO:0000313" key="11">
    <source>
        <dbReference type="Proteomes" id="UP001177140"/>
    </source>
</evidence>
<dbReference type="SMART" id="SM00382">
    <property type="entry name" value="AAA"/>
    <property type="match status" value="1"/>
</dbReference>
<feature type="transmembrane region" description="Helical" evidence="8">
    <location>
        <begin position="416"/>
        <end position="436"/>
    </location>
</feature>
<dbReference type="InterPro" id="IPR013525">
    <property type="entry name" value="ABC2_TM"/>
</dbReference>
<evidence type="ECO:0000256" key="3">
    <source>
        <dbReference type="ARBA" id="ARBA00022692"/>
    </source>
</evidence>
<dbReference type="Gene3D" id="3.40.50.300">
    <property type="entry name" value="P-loop containing nucleotide triphosphate hydrolases"/>
    <property type="match status" value="1"/>
</dbReference>
<dbReference type="InterPro" id="IPR017871">
    <property type="entry name" value="ABC_transporter-like_CS"/>
</dbReference>
<dbReference type="GO" id="GO:0005524">
    <property type="term" value="F:ATP binding"/>
    <property type="evidence" value="ECO:0007669"/>
    <property type="project" value="UniProtKB-KW"/>
</dbReference>
<keyword evidence="3 8" id="KW-0812">Transmembrane</keyword>
<sequence length="674" mass="75470">MTRGEDTAALNIQVEIELEETAVCRDDDDLEEPSKMKTSITPFVLVFKNLTYSVNKFKAVTLPGMFCRKESMSSKTKLLLNDISGEAREGEILAILGPSGSGKTTLIDALAGRISKESLKGSVTMNGENVESAVLKRISAYTMQDDLLYPMLTVEETLMFSAEFRLPRTLSKPKKLARVQAVIDELGLRDAAKTIVGDEGQRGISGGERRRVSIGVDIIHDPILLFLDEPTSGLDSSCAFMVAKVLQRIARSGRIVVMAVHQPSSRVVGLFDKLIFLSHGETVYYGSPLNLSLFLSDFGRPIPENDESTEFMLDLYRGLEGVVGGRKSIVEFNKSWQEAQSLHPHSTNYPNDESGSLSLKDAISARISRRTLVDTDAADSSIGLAWTVSEFANPFWLDITMLVKRSSRISRRKPELLVNHIGASVALSSVLANLFWNLDKTEVGVQERIGFFAFLVTAIFFGSTDVLAVFIQERYIFMRETAYNAYRRSSYNIYRSIVVIPRLLLLAVLSSSISFWSIGLYGGFPGFLFYFLSIFLSLWAADSFVSLVSGLVTQVILGYILVLPIIGVFLLFSGFFIHRNRIPAYWIWFHYISVVKYPFQAMLLNEFDYPDLCLVEGVKDQNKSCLLTGLDIVRKQDVTDLSKWSCLWITLGLGIFYRVLFYLSLLFGSRNQRK</sequence>
<evidence type="ECO:0000313" key="10">
    <source>
        <dbReference type="EMBL" id="MCL7024405.1"/>
    </source>
</evidence>
<feature type="transmembrane region" description="Helical" evidence="8">
    <location>
        <begin position="647"/>
        <end position="668"/>
    </location>
</feature>
<feature type="transmembrane region" description="Helical" evidence="8">
    <location>
        <begin position="448"/>
        <end position="471"/>
    </location>
</feature>
<keyword evidence="7 8" id="KW-0472">Membrane</keyword>
<keyword evidence="6 8" id="KW-1133">Transmembrane helix</keyword>
<dbReference type="PANTHER" id="PTHR48041:SF11">
    <property type="entry name" value="ABC TRANSPORTER G FAMILY MEMBER 16"/>
    <property type="match status" value="1"/>
</dbReference>
<protein>
    <recommendedName>
        <fullName evidence="9">ABC transporter domain-containing protein</fullName>
    </recommendedName>
</protein>
<evidence type="ECO:0000256" key="6">
    <source>
        <dbReference type="ARBA" id="ARBA00022989"/>
    </source>
</evidence>
<dbReference type="EMBL" id="JAJJMA010034152">
    <property type="protein sequence ID" value="MCL7024405.1"/>
    <property type="molecule type" value="Genomic_DNA"/>
</dbReference>
<evidence type="ECO:0000256" key="2">
    <source>
        <dbReference type="ARBA" id="ARBA00022448"/>
    </source>
</evidence>
<dbReference type="GO" id="GO:0016020">
    <property type="term" value="C:membrane"/>
    <property type="evidence" value="ECO:0007669"/>
    <property type="project" value="UniProtKB-SubCell"/>
</dbReference>
<feature type="transmembrane region" description="Helical" evidence="8">
    <location>
        <begin position="492"/>
        <end position="515"/>
    </location>
</feature>
<feature type="domain" description="ABC transporter" evidence="9">
    <location>
        <begin position="45"/>
        <end position="304"/>
    </location>
</feature>
<comment type="subcellular location">
    <subcellularLocation>
        <location evidence="1">Membrane</location>
        <topology evidence="1">Multi-pass membrane protein</topology>
    </subcellularLocation>
</comment>
<evidence type="ECO:0000259" key="9">
    <source>
        <dbReference type="PROSITE" id="PS50893"/>
    </source>
</evidence>
<dbReference type="InterPro" id="IPR050352">
    <property type="entry name" value="ABCG_transporters"/>
</dbReference>
<dbReference type="InterPro" id="IPR003439">
    <property type="entry name" value="ABC_transporter-like_ATP-bd"/>
</dbReference>
<dbReference type="InterPro" id="IPR003593">
    <property type="entry name" value="AAA+_ATPase"/>
</dbReference>
<evidence type="ECO:0000256" key="8">
    <source>
        <dbReference type="SAM" id="Phobius"/>
    </source>
</evidence>
<dbReference type="Proteomes" id="UP001177140">
    <property type="component" value="Unassembled WGS sequence"/>
</dbReference>